<evidence type="ECO:0000256" key="2">
    <source>
        <dbReference type="ARBA" id="ARBA00008160"/>
    </source>
</evidence>
<feature type="transmembrane region" description="Helical" evidence="9">
    <location>
        <begin position="12"/>
        <end position="34"/>
    </location>
</feature>
<evidence type="ECO:0000313" key="10">
    <source>
        <dbReference type="EMBL" id="CAD9763415.1"/>
    </source>
</evidence>
<dbReference type="GO" id="GO:0006895">
    <property type="term" value="P:Golgi to endosome transport"/>
    <property type="evidence" value="ECO:0007669"/>
    <property type="project" value="TreeGrafter"/>
</dbReference>
<dbReference type="PANTHER" id="PTHR12952">
    <property type="entry name" value="SYS1"/>
    <property type="match status" value="1"/>
</dbReference>
<accession>A0A7S2TQ28</accession>
<keyword evidence="5" id="KW-0653">Protein transport</keyword>
<dbReference type="GO" id="GO:0005802">
    <property type="term" value="C:trans-Golgi network"/>
    <property type="evidence" value="ECO:0007669"/>
    <property type="project" value="TreeGrafter"/>
</dbReference>
<evidence type="ECO:0008006" key="11">
    <source>
        <dbReference type="Google" id="ProtNLM"/>
    </source>
</evidence>
<feature type="transmembrane region" description="Helical" evidence="9">
    <location>
        <begin position="92"/>
        <end position="112"/>
    </location>
</feature>
<comment type="subcellular location">
    <subcellularLocation>
        <location evidence="1">Golgi apparatus membrane</location>
        <topology evidence="1">Multi-pass membrane protein</topology>
    </subcellularLocation>
</comment>
<reference evidence="10" key="1">
    <citation type="submission" date="2021-01" db="EMBL/GenBank/DDBJ databases">
        <authorList>
            <person name="Corre E."/>
            <person name="Pelletier E."/>
            <person name="Niang G."/>
            <person name="Scheremetjew M."/>
            <person name="Finn R."/>
            <person name="Kale V."/>
            <person name="Holt S."/>
            <person name="Cochrane G."/>
            <person name="Meng A."/>
            <person name="Brown T."/>
            <person name="Cohen L."/>
        </authorList>
    </citation>
    <scope>NUCLEOTIDE SEQUENCE</scope>
    <source>
        <strain evidence="10">CCMP622</strain>
    </source>
</reference>
<dbReference type="GO" id="GO:0005829">
    <property type="term" value="C:cytosol"/>
    <property type="evidence" value="ECO:0007669"/>
    <property type="project" value="GOC"/>
</dbReference>
<evidence type="ECO:0000256" key="3">
    <source>
        <dbReference type="ARBA" id="ARBA00022448"/>
    </source>
</evidence>
<dbReference type="GO" id="GO:0043001">
    <property type="term" value="P:Golgi to plasma membrane protein transport"/>
    <property type="evidence" value="ECO:0007669"/>
    <property type="project" value="TreeGrafter"/>
</dbReference>
<evidence type="ECO:0000256" key="4">
    <source>
        <dbReference type="ARBA" id="ARBA00022692"/>
    </source>
</evidence>
<evidence type="ECO:0000256" key="9">
    <source>
        <dbReference type="SAM" id="Phobius"/>
    </source>
</evidence>
<dbReference type="GO" id="GO:0000139">
    <property type="term" value="C:Golgi membrane"/>
    <property type="evidence" value="ECO:0007669"/>
    <property type="project" value="UniProtKB-SubCell"/>
</dbReference>
<keyword evidence="7" id="KW-0333">Golgi apparatus</keyword>
<evidence type="ECO:0000256" key="6">
    <source>
        <dbReference type="ARBA" id="ARBA00022989"/>
    </source>
</evidence>
<dbReference type="AlphaFoldDB" id="A0A7S2TQ28"/>
<dbReference type="GO" id="GO:0034067">
    <property type="term" value="P:protein localization to Golgi apparatus"/>
    <property type="evidence" value="ECO:0007669"/>
    <property type="project" value="TreeGrafter"/>
</dbReference>
<keyword evidence="3" id="KW-0813">Transport</keyword>
<evidence type="ECO:0000256" key="8">
    <source>
        <dbReference type="ARBA" id="ARBA00023136"/>
    </source>
</evidence>
<comment type="similarity">
    <text evidence="2">Belongs to the SYS1 family.</text>
</comment>
<name>A0A7S2TQ28_9EUKA</name>
<dbReference type="EMBL" id="HBHP01015551">
    <property type="protein sequence ID" value="CAD9763415.1"/>
    <property type="molecule type" value="Transcribed_RNA"/>
</dbReference>
<sequence length="158" mass="17855">MLFGQNIWDPWLIIAQIGIMQSSFYLLTGFWLVFLQTLVPGASTPTLSHLLSASIMDLDVAVSIVPVLALFFSAPLCAVICAHVVDRAWQCLDFSGTVYFLHLIACTVHSGFPLYWEWWLANGLSMTIMVLLSEYWLVKKEQQPIEMDKMLSAMTHKV</sequence>
<evidence type="ECO:0000256" key="5">
    <source>
        <dbReference type="ARBA" id="ARBA00022927"/>
    </source>
</evidence>
<keyword evidence="6 9" id="KW-1133">Transmembrane helix</keyword>
<protein>
    <recommendedName>
        <fullName evidence="11">Protein SYS1 homolog</fullName>
    </recommendedName>
</protein>
<dbReference type="PANTHER" id="PTHR12952:SF0">
    <property type="entry name" value="PROTEIN SYS1 HOMOLOG"/>
    <property type="match status" value="1"/>
</dbReference>
<keyword evidence="4 9" id="KW-0812">Transmembrane</keyword>
<keyword evidence="8 9" id="KW-0472">Membrane</keyword>
<proteinExistence type="inferred from homology"/>
<feature type="transmembrane region" description="Helical" evidence="9">
    <location>
        <begin position="60"/>
        <end position="85"/>
    </location>
</feature>
<dbReference type="InterPro" id="IPR019185">
    <property type="entry name" value="Integral_membrane_SYS1-rel"/>
</dbReference>
<gene>
    <name evidence="10" type="ORF">LSP00402_LOCUS9637</name>
</gene>
<organism evidence="10">
    <name type="scientific">Lotharella oceanica</name>
    <dbReference type="NCBI Taxonomy" id="641309"/>
    <lineage>
        <taxon>Eukaryota</taxon>
        <taxon>Sar</taxon>
        <taxon>Rhizaria</taxon>
        <taxon>Cercozoa</taxon>
        <taxon>Chlorarachniophyceae</taxon>
        <taxon>Lotharella</taxon>
    </lineage>
</organism>
<evidence type="ECO:0000256" key="7">
    <source>
        <dbReference type="ARBA" id="ARBA00023034"/>
    </source>
</evidence>
<dbReference type="Pfam" id="PF09801">
    <property type="entry name" value="SYS1"/>
    <property type="match status" value="1"/>
</dbReference>
<evidence type="ECO:0000256" key="1">
    <source>
        <dbReference type="ARBA" id="ARBA00004653"/>
    </source>
</evidence>